<evidence type="ECO:0000313" key="2">
    <source>
        <dbReference type="Proteomes" id="UP001056778"/>
    </source>
</evidence>
<name>A0ACB9SXD5_HOLOL</name>
<keyword evidence="2" id="KW-1185">Reference proteome</keyword>
<accession>A0ACB9SXD5</accession>
<sequence>MNKRSALLVSLAKRNDSEEGKRDFSGTYKKKTTSHQNQTNQFGADAVATFAECTPYYKEFENVHNWINTLPEILPSSKSNENSKIKIISNILIQEQSPINQNTLETESAEKPNNCFSDKKSSSTGSIIPSTIYSKGTKSDKLSSVDDSLKDPDYKPTSDEEKMIIDGVNEIAQFNHKTERYESPTLAVNFGTLLKKCCDLAFVELLQKPNTEKQREDVNLLKNLIVSQWADEVSAQAGTNLHENKWNKEELLPLTSDLKKLSTYLHNSAEQQYSKLKDNNDEADAYYALKDVLYTQILLLNRRRPAEVAQLKIQTYQTINLDSSKQDTEFKSCLTETEKILLNTYSRFIIRGKRGRGVPVLLSPTMRQHFELLVTVRDKFVNGNDYIFHTKGKGFIDGTKILHKYVEKCGVTRAKSITATLLRKHLATITQLLQFSNNDMEQLSKFMGHTLKTHCSVYRMSDNIYQTAKVSKLLLLMMEGGAENFKGKQLDDIDIQLTPLADNQDCFEQLIENTHQEEGELQDRSVENDSHAVEESNIKVKNKKLLQRQSWTQNQKRLISKYFATNIKKKEAPKQVEINKFVELHPEFDQMKWTTIKAVVYNIYTGKLKIK</sequence>
<comment type="caution">
    <text evidence="1">The sequence shown here is derived from an EMBL/GenBank/DDBJ whole genome shotgun (WGS) entry which is preliminary data.</text>
</comment>
<dbReference type="Proteomes" id="UP001056778">
    <property type="component" value="Chromosome 6"/>
</dbReference>
<gene>
    <name evidence="1" type="ORF">MML48_6g00021676</name>
</gene>
<organism evidence="1 2">
    <name type="scientific">Holotrichia oblita</name>
    <name type="common">Chafer beetle</name>
    <dbReference type="NCBI Taxonomy" id="644536"/>
    <lineage>
        <taxon>Eukaryota</taxon>
        <taxon>Metazoa</taxon>
        <taxon>Ecdysozoa</taxon>
        <taxon>Arthropoda</taxon>
        <taxon>Hexapoda</taxon>
        <taxon>Insecta</taxon>
        <taxon>Pterygota</taxon>
        <taxon>Neoptera</taxon>
        <taxon>Endopterygota</taxon>
        <taxon>Coleoptera</taxon>
        <taxon>Polyphaga</taxon>
        <taxon>Scarabaeiformia</taxon>
        <taxon>Scarabaeidae</taxon>
        <taxon>Melolonthinae</taxon>
        <taxon>Holotrichia</taxon>
    </lineage>
</organism>
<evidence type="ECO:0000313" key="1">
    <source>
        <dbReference type="EMBL" id="KAI4459238.1"/>
    </source>
</evidence>
<reference evidence="1" key="1">
    <citation type="submission" date="2022-04" db="EMBL/GenBank/DDBJ databases">
        <title>Chromosome-scale genome assembly of Holotrichia oblita Faldermann.</title>
        <authorList>
            <person name="Rongchong L."/>
        </authorList>
    </citation>
    <scope>NUCLEOTIDE SEQUENCE</scope>
    <source>
        <strain evidence="1">81SQS9</strain>
    </source>
</reference>
<protein>
    <submittedName>
        <fullName evidence="1">Uncharacterized protein</fullName>
    </submittedName>
</protein>
<dbReference type="EMBL" id="CM043020">
    <property type="protein sequence ID" value="KAI4459238.1"/>
    <property type="molecule type" value="Genomic_DNA"/>
</dbReference>
<proteinExistence type="predicted"/>